<sequence>MESFSEVYLTSASVAAWVLGWWMCKTVPYVQGLSVAASVYSLVAVSLDRYVPTATSHVTFLVDGRRVARGEAPRVVRRAAYLCEVLDAPAKLFHPDL</sequence>
<dbReference type="OrthoDB" id="7485466at2759"/>
<dbReference type="AlphaFoldDB" id="A0A4C1XJ36"/>
<protein>
    <submittedName>
        <fullName evidence="1">Neuropeptide SIFamide receptor</fullName>
    </submittedName>
</protein>
<gene>
    <name evidence="1" type="primary">SIFaR</name>
    <name evidence="1" type="ORF">EVAR_48460_1</name>
</gene>
<name>A0A4C1XJ36_EUMVA</name>
<dbReference type="Proteomes" id="UP000299102">
    <property type="component" value="Unassembled WGS sequence"/>
</dbReference>
<accession>A0A4C1XJ36</accession>
<dbReference type="STRING" id="151549.A0A4C1XJ36"/>
<dbReference type="SUPFAM" id="SSF81321">
    <property type="entry name" value="Family A G protein-coupled receptor-like"/>
    <property type="match status" value="1"/>
</dbReference>
<evidence type="ECO:0000313" key="2">
    <source>
        <dbReference type="Proteomes" id="UP000299102"/>
    </source>
</evidence>
<organism evidence="1 2">
    <name type="scientific">Eumeta variegata</name>
    <name type="common">Bagworm moth</name>
    <name type="synonym">Eumeta japonica</name>
    <dbReference type="NCBI Taxonomy" id="151549"/>
    <lineage>
        <taxon>Eukaryota</taxon>
        <taxon>Metazoa</taxon>
        <taxon>Ecdysozoa</taxon>
        <taxon>Arthropoda</taxon>
        <taxon>Hexapoda</taxon>
        <taxon>Insecta</taxon>
        <taxon>Pterygota</taxon>
        <taxon>Neoptera</taxon>
        <taxon>Endopterygota</taxon>
        <taxon>Lepidoptera</taxon>
        <taxon>Glossata</taxon>
        <taxon>Ditrysia</taxon>
        <taxon>Tineoidea</taxon>
        <taxon>Psychidae</taxon>
        <taxon>Oiketicinae</taxon>
        <taxon>Eumeta</taxon>
    </lineage>
</organism>
<proteinExistence type="predicted"/>
<dbReference type="EMBL" id="BGZK01000838">
    <property type="protein sequence ID" value="GBP62287.1"/>
    <property type="molecule type" value="Genomic_DNA"/>
</dbReference>
<keyword evidence="1" id="KW-0675">Receptor</keyword>
<keyword evidence="2" id="KW-1185">Reference proteome</keyword>
<dbReference type="Gene3D" id="1.20.1070.10">
    <property type="entry name" value="Rhodopsin 7-helix transmembrane proteins"/>
    <property type="match status" value="1"/>
</dbReference>
<evidence type="ECO:0000313" key="1">
    <source>
        <dbReference type="EMBL" id="GBP62287.1"/>
    </source>
</evidence>
<reference evidence="1 2" key="1">
    <citation type="journal article" date="2019" name="Commun. Biol.">
        <title>The bagworm genome reveals a unique fibroin gene that provides high tensile strength.</title>
        <authorList>
            <person name="Kono N."/>
            <person name="Nakamura H."/>
            <person name="Ohtoshi R."/>
            <person name="Tomita M."/>
            <person name="Numata K."/>
            <person name="Arakawa K."/>
        </authorList>
    </citation>
    <scope>NUCLEOTIDE SEQUENCE [LARGE SCALE GENOMIC DNA]</scope>
</reference>
<comment type="caution">
    <text evidence="1">The sequence shown here is derived from an EMBL/GenBank/DDBJ whole genome shotgun (WGS) entry which is preliminary data.</text>
</comment>